<organism evidence="1 2">
    <name type="scientific">Gangjinia marincola</name>
    <dbReference type="NCBI Taxonomy" id="578463"/>
    <lineage>
        <taxon>Bacteria</taxon>
        <taxon>Pseudomonadati</taxon>
        <taxon>Bacteroidota</taxon>
        <taxon>Flavobacteriia</taxon>
        <taxon>Flavobacteriales</taxon>
        <taxon>Flavobacteriaceae</taxon>
        <taxon>Gangjinia</taxon>
    </lineage>
</organism>
<keyword evidence="2" id="KW-1185">Reference proteome</keyword>
<reference evidence="1 2" key="1">
    <citation type="journal article" date="2019" name="Int. J. Syst. Evol. Microbiol.">
        <title>The Global Catalogue of Microorganisms (GCM) 10K type strain sequencing project: providing services to taxonomists for standard genome sequencing and annotation.</title>
        <authorList>
            <consortium name="The Broad Institute Genomics Platform"/>
            <consortium name="The Broad Institute Genome Sequencing Center for Infectious Disease"/>
            <person name="Wu L."/>
            <person name="Ma J."/>
        </authorList>
    </citation>
    <scope>NUCLEOTIDE SEQUENCE [LARGE SCALE GENOMIC DNA]</scope>
    <source>
        <strain evidence="1 2">JCM 16082</strain>
    </source>
</reference>
<dbReference type="EMBL" id="BAAAFG010000016">
    <property type="protein sequence ID" value="GAA0873481.1"/>
    <property type="molecule type" value="Genomic_DNA"/>
</dbReference>
<name>A0ABN1MJU4_9FLAO</name>
<comment type="caution">
    <text evidence="1">The sequence shown here is derived from an EMBL/GenBank/DDBJ whole genome shotgun (WGS) entry which is preliminary data.</text>
</comment>
<protein>
    <submittedName>
        <fullName evidence="1">Uncharacterized protein</fullName>
    </submittedName>
</protein>
<evidence type="ECO:0000313" key="2">
    <source>
        <dbReference type="Proteomes" id="UP001500507"/>
    </source>
</evidence>
<proteinExistence type="predicted"/>
<dbReference type="Proteomes" id="UP001500507">
    <property type="component" value="Unassembled WGS sequence"/>
</dbReference>
<evidence type="ECO:0000313" key="1">
    <source>
        <dbReference type="EMBL" id="GAA0873481.1"/>
    </source>
</evidence>
<sequence length="41" mass="4493">MKIPNSIANIEDANQVVKSYVSVGANYIEANKKLGPKDLIF</sequence>
<gene>
    <name evidence="1" type="ORF">GCM10009117_26280</name>
</gene>
<accession>A0ABN1MJU4</accession>